<feature type="transmembrane region" description="Helical" evidence="7">
    <location>
        <begin position="172"/>
        <end position="191"/>
    </location>
</feature>
<evidence type="ECO:0000259" key="8">
    <source>
        <dbReference type="PROSITE" id="PS50850"/>
    </source>
</evidence>
<feature type="transmembrane region" description="Helical" evidence="7">
    <location>
        <begin position="443"/>
        <end position="467"/>
    </location>
</feature>
<keyword evidence="4 7" id="KW-1133">Transmembrane helix</keyword>
<dbReference type="Gene3D" id="1.20.1250.20">
    <property type="entry name" value="MFS general substrate transporter like domains"/>
    <property type="match status" value="1"/>
</dbReference>
<name>A0AB34KV52_9PEZI</name>
<protein>
    <recommendedName>
        <fullName evidence="8">Major facilitator superfamily (MFS) profile domain-containing protein</fullName>
    </recommendedName>
</protein>
<evidence type="ECO:0000313" key="9">
    <source>
        <dbReference type="EMBL" id="KAL1587696.1"/>
    </source>
</evidence>
<feature type="transmembrane region" description="Helical" evidence="7">
    <location>
        <begin position="197"/>
        <end position="219"/>
    </location>
</feature>
<dbReference type="InterPro" id="IPR011701">
    <property type="entry name" value="MFS"/>
</dbReference>
<dbReference type="CDD" id="cd17323">
    <property type="entry name" value="MFS_Tpo1_MDR_like"/>
    <property type="match status" value="1"/>
</dbReference>
<comment type="similarity">
    <text evidence="2">Belongs to the major facilitator superfamily.</text>
</comment>
<dbReference type="GeneID" id="96004952"/>
<feature type="compositionally biased region" description="Basic and acidic residues" evidence="6">
    <location>
        <begin position="32"/>
        <end position="58"/>
    </location>
</feature>
<comment type="caution">
    <text evidence="9">The sequence shown here is derived from an EMBL/GenBank/DDBJ whole genome shotgun (WGS) entry which is preliminary data.</text>
</comment>
<gene>
    <name evidence="9" type="ORF">WHR41_03508</name>
</gene>
<comment type="subcellular location">
    <subcellularLocation>
        <location evidence="1">Membrane</location>
        <topology evidence="1">Multi-pass membrane protein</topology>
    </subcellularLocation>
</comment>
<feature type="compositionally biased region" description="Basic and acidic residues" evidence="6">
    <location>
        <begin position="65"/>
        <end position="82"/>
    </location>
</feature>
<feature type="transmembrane region" description="Helical" evidence="7">
    <location>
        <begin position="418"/>
        <end position="437"/>
    </location>
</feature>
<reference evidence="9 10" key="1">
    <citation type="journal article" date="2020" name="Microbiol. Resour. Announc.">
        <title>Draft Genome Sequence of a Cladosporium Species Isolated from the Mesophotic Ascidian Didemnum maculosum.</title>
        <authorList>
            <person name="Gioti A."/>
            <person name="Siaperas R."/>
            <person name="Nikolaivits E."/>
            <person name="Le Goff G."/>
            <person name="Ouazzani J."/>
            <person name="Kotoulas G."/>
            <person name="Topakas E."/>
        </authorList>
    </citation>
    <scope>NUCLEOTIDE SEQUENCE [LARGE SCALE GENOMIC DNA]</scope>
    <source>
        <strain evidence="9 10">TM138-S3</strain>
    </source>
</reference>
<dbReference type="SUPFAM" id="SSF103473">
    <property type="entry name" value="MFS general substrate transporter"/>
    <property type="match status" value="1"/>
</dbReference>
<keyword evidence="3 7" id="KW-0812">Transmembrane</keyword>
<feature type="transmembrane region" description="Helical" evidence="7">
    <location>
        <begin position="260"/>
        <end position="279"/>
    </location>
</feature>
<dbReference type="GO" id="GO:0005886">
    <property type="term" value="C:plasma membrane"/>
    <property type="evidence" value="ECO:0007669"/>
    <property type="project" value="TreeGrafter"/>
</dbReference>
<organism evidence="9 10">
    <name type="scientific">Cladosporium halotolerans</name>
    <dbReference type="NCBI Taxonomy" id="1052096"/>
    <lineage>
        <taxon>Eukaryota</taxon>
        <taxon>Fungi</taxon>
        <taxon>Dikarya</taxon>
        <taxon>Ascomycota</taxon>
        <taxon>Pezizomycotina</taxon>
        <taxon>Dothideomycetes</taxon>
        <taxon>Dothideomycetidae</taxon>
        <taxon>Cladosporiales</taxon>
        <taxon>Cladosporiaceae</taxon>
        <taxon>Cladosporium</taxon>
    </lineage>
</organism>
<evidence type="ECO:0000256" key="2">
    <source>
        <dbReference type="ARBA" id="ARBA00008335"/>
    </source>
</evidence>
<dbReference type="Pfam" id="PF07690">
    <property type="entry name" value="MFS_1"/>
    <property type="match status" value="1"/>
</dbReference>
<dbReference type="AlphaFoldDB" id="A0AB34KV52"/>
<feature type="transmembrane region" description="Helical" evidence="7">
    <location>
        <begin position="103"/>
        <end position="122"/>
    </location>
</feature>
<proteinExistence type="inferred from homology"/>
<evidence type="ECO:0000313" key="10">
    <source>
        <dbReference type="Proteomes" id="UP000803884"/>
    </source>
</evidence>
<dbReference type="GO" id="GO:0022857">
    <property type="term" value="F:transmembrane transporter activity"/>
    <property type="evidence" value="ECO:0007669"/>
    <property type="project" value="InterPro"/>
</dbReference>
<dbReference type="PANTHER" id="PTHR23502">
    <property type="entry name" value="MAJOR FACILITATOR SUPERFAMILY"/>
    <property type="match status" value="1"/>
</dbReference>
<evidence type="ECO:0000256" key="3">
    <source>
        <dbReference type="ARBA" id="ARBA00022692"/>
    </source>
</evidence>
<feature type="transmembrane region" description="Helical" evidence="7">
    <location>
        <begin position="231"/>
        <end position="254"/>
    </location>
</feature>
<dbReference type="RefSeq" id="XP_069230801.1">
    <property type="nucleotide sequence ID" value="XM_069372114.1"/>
</dbReference>
<feature type="domain" description="Major facilitator superfamily (MFS) profile" evidence="8">
    <location>
        <begin position="101"/>
        <end position="537"/>
    </location>
</feature>
<evidence type="ECO:0000256" key="5">
    <source>
        <dbReference type="ARBA" id="ARBA00023136"/>
    </source>
</evidence>
<keyword evidence="10" id="KW-1185">Reference proteome</keyword>
<feature type="transmembrane region" description="Helical" evidence="7">
    <location>
        <begin position="142"/>
        <end position="160"/>
    </location>
</feature>
<dbReference type="PANTHER" id="PTHR23502:SF74">
    <property type="entry name" value="MAJOR FACILITATOR SUPERFAMILY (MFS) PROFILE DOMAIN-CONTAINING PROTEIN"/>
    <property type="match status" value="1"/>
</dbReference>
<evidence type="ECO:0000256" key="7">
    <source>
        <dbReference type="SAM" id="Phobius"/>
    </source>
</evidence>
<dbReference type="InterPro" id="IPR036259">
    <property type="entry name" value="MFS_trans_sf"/>
</dbReference>
<feature type="compositionally biased region" description="Polar residues" evidence="6">
    <location>
        <begin position="1"/>
        <end position="18"/>
    </location>
</feature>
<dbReference type="FunFam" id="1.20.1250.20:FF:000082">
    <property type="entry name" value="MFS multidrug transporter, putative"/>
    <property type="match status" value="1"/>
</dbReference>
<evidence type="ECO:0000256" key="6">
    <source>
        <dbReference type="SAM" id="MobiDB-lite"/>
    </source>
</evidence>
<feature type="region of interest" description="Disordered" evidence="6">
    <location>
        <begin position="551"/>
        <end position="576"/>
    </location>
</feature>
<feature type="transmembrane region" description="Helical" evidence="7">
    <location>
        <begin position="506"/>
        <end position="531"/>
    </location>
</feature>
<accession>A0AB34KV52</accession>
<dbReference type="Proteomes" id="UP000803884">
    <property type="component" value="Unassembled WGS sequence"/>
</dbReference>
<feature type="region of interest" description="Disordered" evidence="6">
    <location>
        <begin position="1"/>
        <end position="84"/>
    </location>
</feature>
<dbReference type="PROSITE" id="PS50850">
    <property type="entry name" value="MFS"/>
    <property type="match status" value="1"/>
</dbReference>
<keyword evidence="5 7" id="KW-0472">Membrane</keyword>
<evidence type="ECO:0000256" key="4">
    <source>
        <dbReference type="ARBA" id="ARBA00022989"/>
    </source>
</evidence>
<dbReference type="InterPro" id="IPR020846">
    <property type="entry name" value="MFS_dom"/>
</dbReference>
<feature type="transmembrane region" description="Helical" evidence="7">
    <location>
        <begin position="479"/>
        <end position="500"/>
    </location>
</feature>
<dbReference type="EMBL" id="JAAQHG020000009">
    <property type="protein sequence ID" value="KAL1587696.1"/>
    <property type="molecule type" value="Genomic_DNA"/>
</dbReference>
<feature type="transmembrane region" description="Helical" evidence="7">
    <location>
        <begin position="374"/>
        <end position="397"/>
    </location>
</feature>
<sequence length="576" mass="63762">MMQTSEDGAPLSKSSSRGQIPLHLVRTISSTSRRDNVNKADIDRQLDLEKADHSKDTSGDSSSRTSHDGDENHAGPGQDDKTIISFGRNDPLNPYCWSLSKKLYVTITGMLMVMNSTIGSSIATGATSQTSERFGITNQAQLVLPTSIFLVGYVLGPLFFSPLSETYGRKVVMISTFVLYTAFTLGCALTPSWAGLIVMRLLTGTGASTPISVIGGIYADIYGTPKARGRAMAIFMTCTTWGPILGPVFSGYIATVSWRWVYWLQLIIAGVTWPFLLVLPETYGPVVLKRKAQKIRKTEGKANVFAPTELEKRDMHELVVVILTRPIRMFLFEGIVLCSCLYTALVYAIFYMFLQAYPIIFTGVYNFNAGEQGLAFLPIGVGSVISCCIYLGWDAYLEHAREMNPRPKWYGQEEYRRVPLACLGAPLLAISMFWLGWTARQSVHWIVPVLAAVPFGIAYLLIFMALLNYLVDAYEIFSASAMAAASCSRSLFAVVLPFAARPMYETLGIAWACSLLGFISIALGGIPFMFLKYGDRIRANSKFCRELAKKKEEQEKAREERDADDAVRERAGQEKV</sequence>
<feature type="transmembrane region" description="Helical" evidence="7">
    <location>
        <begin position="330"/>
        <end position="354"/>
    </location>
</feature>
<evidence type="ECO:0000256" key="1">
    <source>
        <dbReference type="ARBA" id="ARBA00004141"/>
    </source>
</evidence>